<dbReference type="PANTHER" id="PTHR33434:SF2">
    <property type="entry name" value="FATTY ACID-BINDING PROTEIN TM_1468"/>
    <property type="match status" value="1"/>
</dbReference>
<evidence type="ECO:0000256" key="1">
    <source>
        <dbReference type="ARBA" id="ARBA00023121"/>
    </source>
</evidence>
<dbReference type="InterPro" id="IPR043168">
    <property type="entry name" value="DegV_C"/>
</dbReference>
<dbReference type="Pfam" id="PF02645">
    <property type="entry name" value="DegV"/>
    <property type="match status" value="1"/>
</dbReference>
<protein>
    <submittedName>
        <fullName evidence="2">EDD domain protein, DegV family</fullName>
    </submittedName>
</protein>
<dbReference type="PANTHER" id="PTHR33434">
    <property type="entry name" value="DEGV DOMAIN-CONTAINING PROTEIN DR_1986-RELATED"/>
    <property type="match status" value="1"/>
</dbReference>
<keyword evidence="3" id="KW-1185">Reference proteome</keyword>
<proteinExistence type="predicted"/>
<dbReference type="GO" id="GO:0008289">
    <property type="term" value="F:lipid binding"/>
    <property type="evidence" value="ECO:0007669"/>
    <property type="project" value="UniProtKB-KW"/>
</dbReference>
<reference evidence="2 3" key="1">
    <citation type="submission" date="2016-10" db="EMBL/GenBank/DDBJ databases">
        <authorList>
            <person name="de Groot N.N."/>
        </authorList>
    </citation>
    <scope>NUCLEOTIDE SEQUENCE [LARGE SCALE GENOMIC DNA]</scope>
    <source>
        <strain evidence="2 3">DSM 46701</strain>
    </source>
</reference>
<accession>A0A1H8EAL5</accession>
<evidence type="ECO:0000313" key="2">
    <source>
        <dbReference type="EMBL" id="SEN15798.1"/>
    </source>
</evidence>
<organism evidence="2 3">
    <name type="scientific">Lihuaxuella thermophila</name>
    <dbReference type="NCBI Taxonomy" id="1173111"/>
    <lineage>
        <taxon>Bacteria</taxon>
        <taxon>Bacillati</taxon>
        <taxon>Bacillota</taxon>
        <taxon>Bacilli</taxon>
        <taxon>Bacillales</taxon>
        <taxon>Thermoactinomycetaceae</taxon>
        <taxon>Lihuaxuella</taxon>
    </lineage>
</organism>
<dbReference type="InterPro" id="IPR003797">
    <property type="entry name" value="DegV"/>
</dbReference>
<dbReference type="Gene3D" id="3.40.50.10170">
    <property type="match status" value="1"/>
</dbReference>
<name>A0A1H8EAL5_9BACL</name>
<gene>
    <name evidence="2" type="ORF">SAMN05444955_106190</name>
</gene>
<dbReference type="NCBIfam" id="TIGR00762">
    <property type="entry name" value="DegV"/>
    <property type="match status" value="1"/>
</dbReference>
<dbReference type="AlphaFoldDB" id="A0A1H8EAL5"/>
<evidence type="ECO:0000313" key="3">
    <source>
        <dbReference type="Proteomes" id="UP000199695"/>
    </source>
</evidence>
<dbReference type="Gene3D" id="3.30.1180.10">
    <property type="match status" value="1"/>
</dbReference>
<dbReference type="SUPFAM" id="SSF82549">
    <property type="entry name" value="DAK1/DegV-like"/>
    <property type="match status" value="1"/>
</dbReference>
<dbReference type="PROSITE" id="PS51482">
    <property type="entry name" value="DEGV"/>
    <property type="match status" value="1"/>
</dbReference>
<sequence length="295" mass="31379">MEGVFGVANVKIITDSTADIPKNLAEELGISVIPLKVHVGGESYLDGVTLSAAEFYEKLRATEELPTTSQPSPLDFAEVYRGAIQEGATEILSIHLSSALSGTYQSAVLAKGMIEEEHPGVTITVFDSKTATYSIGMIVVAVARAAKQGKKMDELVAIAEYYRENQALAALVDTLEYLQKGGRIGKAAALVGSLLSIKPIISINDDGEVYAIDKARGKNKAVSRVFELLQEKVPAGSTVTAAVLHADRKEQAEEWMDKLKAIYDVQEANLIEIGPVIGTHAGPGTIGCLVVPLKA</sequence>
<keyword evidence="1" id="KW-0446">Lipid-binding</keyword>
<dbReference type="Proteomes" id="UP000199695">
    <property type="component" value="Unassembled WGS sequence"/>
</dbReference>
<dbReference type="InterPro" id="IPR050270">
    <property type="entry name" value="DegV_domain_contain"/>
</dbReference>
<dbReference type="EMBL" id="FOCQ01000006">
    <property type="protein sequence ID" value="SEN15798.1"/>
    <property type="molecule type" value="Genomic_DNA"/>
</dbReference>
<dbReference type="STRING" id="1173111.SAMN05444955_106190"/>